<feature type="chain" id="PRO_5030023170" evidence="8">
    <location>
        <begin position="18"/>
        <end position="1169"/>
    </location>
</feature>
<dbReference type="InterPro" id="IPR039426">
    <property type="entry name" value="TonB-dep_rcpt-like"/>
</dbReference>
<keyword evidence="8" id="KW-0732">Signal</keyword>
<keyword evidence="3 7" id="KW-1134">Transmembrane beta strand</keyword>
<keyword evidence="2 7" id="KW-0813">Transport</keyword>
<dbReference type="PROSITE" id="PS52016">
    <property type="entry name" value="TONB_DEPENDENT_REC_3"/>
    <property type="match status" value="1"/>
</dbReference>
<dbReference type="KEGG" id="fln:FLA_4841"/>
<accession>A0A173MMD5</accession>
<evidence type="ECO:0000256" key="8">
    <source>
        <dbReference type="SAM" id="SignalP"/>
    </source>
</evidence>
<evidence type="ECO:0000256" key="6">
    <source>
        <dbReference type="ARBA" id="ARBA00023237"/>
    </source>
</evidence>
<dbReference type="SMART" id="SM00965">
    <property type="entry name" value="STN"/>
    <property type="match status" value="1"/>
</dbReference>
<dbReference type="Proteomes" id="UP000186917">
    <property type="component" value="Unassembled WGS sequence"/>
</dbReference>
<dbReference type="InterPro" id="IPR037066">
    <property type="entry name" value="Plug_dom_sf"/>
</dbReference>
<keyword evidence="11" id="KW-1185">Reference proteome</keyword>
<dbReference type="OrthoDB" id="9768177at2"/>
<dbReference type="Pfam" id="PF13715">
    <property type="entry name" value="CarbopepD_reg_2"/>
    <property type="match status" value="1"/>
</dbReference>
<evidence type="ECO:0000256" key="3">
    <source>
        <dbReference type="ARBA" id="ARBA00022452"/>
    </source>
</evidence>
<dbReference type="InterPro" id="IPR036942">
    <property type="entry name" value="Beta-barrel_TonB_sf"/>
</dbReference>
<evidence type="ECO:0000256" key="5">
    <source>
        <dbReference type="ARBA" id="ARBA00023136"/>
    </source>
</evidence>
<name>A0A173MMD5_9BACT</name>
<dbReference type="InterPro" id="IPR012910">
    <property type="entry name" value="Plug_dom"/>
</dbReference>
<organism evidence="10 11">
    <name type="scientific">Filimonas lacunae</name>
    <dbReference type="NCBI Taxonomy" id="477680"/>
    <lineage>
        <taxon>Bacteria</taxon>
        <taxon>Pseudomonadati</taxon>
        <taxon>Bacteroidota</taxon>
        <taxon>Chitinophagia</taxon>
        <taxon>Chitinophagales</taxon>
        <taxon>Chitinophagaceae</taxon>
        <taxon>Filimonas</taxon>
    </lineage>
</organism>
<dbReference type="AlphaFoldDB" id="A0A173MMD5"/>
<reference evidence="11" key="1">
    <citation type="submission" date="2017-01" db="EMBL/GenBank/DDBJ databases">
        <authorList>
            <person name="Varghese N."/>
            <person name="Submissions S."/>
        </authorList>
    </citation>
    <scope>NUCLEOTIDE SEQUENCE [LARGE SCALE GENOMIC DNA]</scope>
    <source>
        <strain evidence="11">DSM 21054</strain>
    </source>
</reference>
<comment type="similarity">
    <text evidence="7">Belongs to the TonB-dependent receptor family.</text>
</comment>
<feature type="domain" description="Secretin/TonB short N-terminal" evidence="9">
    <location>
        <begin position="47"/>
        <end position="99"/>
    </location>
</feature>
<protein>
    <submittedName>
        <fullName evidence="10">Iron complex outermembrane recepter protein</fullName>
    </submittedName>
</protein>
<evidence type="ECO:0000256" key="1">
    <source>
        <dbReference type="ARBA" id="ARBA00004571"/>
    </source>
</evidence>
<dbReference type="SUPFAM" id="SSF56935">
    <property type="entry name" value="Porins"/>
    <property type="match status" value="1"/>
</dbReference>
<dbReference type="GO" id="GO:0009279">
    <property type="term" value="C:cell outer membrane"/>
    <property type="evidence" value="ECO:0007669"/>
    <property type="project" value="UniProtKB-SubCell"/>
</dbReference>
<feature type="signal peptide" evidence="8">
    <location>
        <begin position="1"/>
        <end position="17"/>
    </location>
</feature>
<keyword evidence="4 7" id="KW-0812">Transmembrane</keyword>
<comment type="subcellular location">
    <subcellularLocation>
        <location evidence="1 7">Cell outer membrane</location>
        <topology evidence="1 7">Multi-pass membrane protein</topology>
    </subcellularLocation>
</comment>
<evidence type="ECO:0000259" key="9">
    <source>
        <dbReference type="SMART" id="SM00965"/>
    </source>
</evidence>
<dbReference type="NCBIfam" id="TIGR04056">
    <property type="entry name" value="OMP_RagA_SusC"/>
    <property type="match status" value="1"/>
</dbReference>
<proteinExistence type="inferred from homology"/>
<evidence type="ECO:0000256" key="7">
    <source>
        <dbReference type="PROSITE-ProRule" id="PRU01360"/>
    </source>
</evidence>
<evidence type="ECO:0000256" key="4">
    <source>
        <dbReference type="ARBA" id="ARBA00022692"/>
    </source>
</evidence>
<dbReference type="EMBL" id="FTOR01000001">
    <property type="protein sequence ID" value="SIS61841.1"/>
    <property type="molecule type" value="Genomic_DNA"/>
</dbReference>
<sequence>MKLIIALVLFLNFQSFARGFGQTKITLSLKSIELKQALLIIEKQSSYHFLFSDRKLESNKKVDVIARDEDVLTVLSRLLNSTGYTYSVLENNLIVITPESGYENKAEVKGVVKDAKGAPLSAVSVQVKGRKGGVVTDAEGKFHINAAEGDSLLINLVGFQQKTIVVGSDATIEVVLDVESNELSSLVVTSLGIKREARSLGYGVNTISSKQLTEAGNTNLGSALYGKAAGVKITTAPGGASSAVNIQIRGINSISYNQQPLYVVDGVVIRNDGQYGSKGANNSNFDDDQRIRGNGILDINPADIESMTILKGSSAAAVYGSDAANGVIVITTKKGTKGRGLGVDLNYNATMERAAFLPEFQNTYGPGYDRATNVANGYTADGWMADAQSPTGYHPYFRAYAQFGPKMEGQQVRWWDGSIRPFVAQENNYKDIFDKGYSSSVNMAVSNYTDKGSFRFSVNRLDYKGTNPGSKQSRNNFNLNSSIKLSDKVTADFVVNYVNTYTHNRAYLIYNVLSSFGGFFSRAEDMSVMKQRYQTSDGYKYSTNGTGRPEDFVYPMRATNLLDFFWNQLKNSYDETENRIIASGTLNWDVAKHVKFRTRLGSDYTGYGSEDKRHTEQAEIYNGTTSTGAYAIQKGQYSLFYGDALLTYNNKLGKDFDLTVTGGFQGRSEKYLDQNSSTASGLVSRDWFAISNSFAQATTTSTRRELLKYAYLGTVNLGYKNFLYLEATAREEYASPLPPVNNKYFYPSVNGSFVVSEAFHLPAFISYTKVRSSYAIVANGPLPYESNIAYTQTSLQSVNGSVPSLSLTGTYGNSNLVPEKKYEAEFGIEARFLNNRIGMDVNYYTNQIKNQIINLSTAGSVGAGSQIINVGEIDNKGLEVGLNFTPIVTKAFKWDMRVNYSFSKSKVKSLTSGLNQIVFYDGEQSAFRIVAGVGETLGNIYVMPRATNEKGELLINDDGLYVIDKSRYVKAGNIMPKAIGGISNTFTYKSFSLDFTADYRIGGQLLSPPTKYALGAGMYKSTLEYRDAAHGGLTYTDNGTIYNDGVLLKGVNQTTGATNTKVISAADYYLNTFNWGADAWNEKGAVYDNSYIKMREVVFGYRLPSAISNKMHLNGLKVSFIARNLFYIWKTMDNIDPESVTGNKWYSQGVNLGSSAPTRSIGISLNASF</sequence>
<keyword evidence="5 7" id="KW-0472">Membrane</keyword>
<dbReference type="Gene3D" id="2.40.170.20">
    <property type="entry name" value="TonB-dependent receptor, beta-barrel domain"/>
    <property type="match status" value="1"/>
</dbReference>
<evidence type="ECO:0000256" key="2">
    <source>
        <dbReference type="ARBA" id="ARBA00022448"/>
    </source>
</evidence>
<dbReference type="Gene3D" id="2.170.130.10">
    <property type="entry name" value="TonB-dependent receptor, plug domain"/>
    <property type="match status" value="1"/>
</dbReference>
<dbReference type="Pfam" id="PF07660">
    <property type="entry name" value="STN"/>
    <property type="match status" value="1"/>
</dbReference>
<dbReference type="Gene3D" id="2.60.40.1120">
    <property type="entry name" value="Carboxypeptidase-like, regulatory domain"/>
    <property type="match status" value="1"/>
</dbReference>
<keyword evidence="6 7" id="KW-0998">Cell outer membrane</keyword>
<dbReference type="RefSeq" id="WP_084206091.1">
    <property type="nucleotide sequence ID" value="NZ_AP017422.1"/>
</dbReference>
<dbReference type="InterPro" id="IPR023997">
    <property type="entry name" value="TonB-dep_OMP_SusC/RagA_CS"/>
</dbReference>
<dbReference type="InterPro" id="IPR011662">
    <property type="entry name" value="Secretin/TonB_short_N"/>
</dbReference>
<dbReference type="SUPFAM" id="SSF49464">
    <property type="entry name" value="Carboxypeptidase regulatory domain-like"/>
    <property type="match status" value="1"/>
</dbReference>
<gene>
    <name evidence="10" type="ORF">SAMN05421788_101250</name>
</gene>
<evidence type="ECO:0000313" key="11">
    <source>
        <dbReference type="Proteomes" id="UP000186917"/>
    </source>
</evidence>
<dbReference type="STRING" id="477680.SAMN05421788_101250"/>
<dbReference type="Pfam" id="PF07715">
    <property type="entry name" value="Plug"/>
    <property type="match status" value="1"/>
</dbReference>
<dbReference type="InterPro" id="IPR008969">
    <property type="entry name" value="CarboxyPept-like_regulatory"/>
</dbReference>
<dbReference type="InterPro" id="IPR023996">
    <property type="entry name" value="TonB-dep_OMP_SusC/RagA"/>
</dbReference>
<dbReference type="NCBIfam" id="TIGR04057">
    <property type="entry name" value="SusC_RagA_signa"/>
    <property type="match status" value="1"/>
</dbReference>
<evidence type="ECO:0000313" key="10">
    <source>
        <dbReference type="EMBL" id="SIS61841.1"/>
    </source>
</evidence>